<keyword evidence="5" id="KW-0460">Magnesium</keyword>
<keyword evidence="4" id="KW-0479">Metal-binding</keyword>
<evidence type="ECO:0000256" key="6">
    <source>
        <dbReference type="RuleBase" id="RU004466"/>
    </source>
</evidence>
<dbReference type="CDD" id="cd00685">
    <property type="entry name" value="Trans_IPPS_HT"/>
    <property type="match status" value="1"/>
</dbReference>
<keyword evidence="8" id="KW-1185">Reference proteome</keyword>
<organism evidence="7 8">
    <name type="scientific">Pseudaeromonas sharmana</name>
    <dbReference type="NCBI Taxonomy" id="328412"/>
    <lineage>
        <taxon>Bacteria</taxon>
        <taxon>Pseudomonadati</taxon>
        <taxon>Pseudomonadota</taxon>
        <taxon>Gammaproteobacteria</taxon>
        <taxon>Aeromonadales</taxon>
        <taxon>Aeromonadaceae</taxon>
        <taxon>Pseudaeromonas</taxon>
    </lineage>
</organism>
<dbReference type="EC" id="2.5.1.90" evidence="7"/>
<dbReference type="SFLD" id="SFLDS00005">
    <property type="entry name" value="Isoprenoid_Synthase_Type_I"/>
    <property type="match status" value="1"/>
</dbReference>
<dbReference type="Proteomes" id="UP001595692">
    <property type="component" value="Unassembled WGS sequence"/>
</dbReference>
<dbReference type="EMBL" id="JBHSAF010000006">
    <property type="protein sequence ID" value="MFC3913131.1"/>
    <property type="molecule type" value="Genomic_DNA"/>
</dbReference>
<dbReference type="Gene3D" id="1.10.600.10">
    <property type="entry name" value="Farnesyl Diphosphate Synthase"/>
    <property type="match status" value="1"/>
</dbReference>
<comment type="cofactor">
    <cofactor evidence="1">
        <name>Mg(2+)</name>
        <dbReference type="ChEBI" id="CHEBI:18420"/>
    </cofactor>
</comment>
<comment type="similarity">
    <text evidence="2 6">Belongs to the FPP/GGPP synthase family.</text>
</comment>
<accession>A0ABV8CMR9</accession>
<evidence type="ECO:0000256" key="4">
    <source>
        <dbReference type="ARBA" id="ARBA00022723"/>
    </source>
</evidence>
<dbReference type="SUPFAM" id="SSF48576">
    <property type="entry name" value="Terpenoid synthases"/>
    <property type="match status" value="1"/>
</dbReference>
<reference evidence="8" key="1">
    <citation type="journal article" date="2019" name="Int. J. Syst. Evol. Microbiol.">
        <title>The Global Catalogue of Microorganisms (GCM) 10K type strain sequencing project: providing services to taxonomists for standard genome sequencing and annotation.</title>
        <authorList>
            <consortium name="The Broad Institute Genomics Platform"/>
            <consortium name="The Broad Institute Genome Sequencing Center for Infectious Disease"/>
            <person name="Wu L."/>
            <person name="Ma J."/>
        </authorList>
    </citation>
    <scope>NUCLEOTIDE SEQUENCE [LARGE SCALE GENOMIC DNA]</scope>
    <source>
        <strain evidence="8">CCUG 54939</strain>
    </source>
</reference>
<evidence type="ECO:0000256" key="2">
    <source>
        <dbReference type="ARBA" id="ARBA00006706"/>
    </source>
</evidence>
<protein>
    <submittedName>
        <fullName evidence="7">Octaprenyl diphosphate synthase</fullName>
        <ecNumber evidence="7">2.5.1.90</ecNumber>
    </submittedName>
</protein>
<dbReference type="Pfam" id="PF00348">
    <property type="entry name" value="polyprenyl_synt"/>
    <property type="match status" value="1"/>
</dbReference>
<gene>
    <name evidence="7" type="primary">ispB</name>
    <name evidence="7" type="ORF">ACFOSS_06565</name>
</gene>
<name>A0ABV8CMR9_9GAMM</name>
<dbReference type="GO" id="GO:0106350">
    <property type="term" value="F:all-trans-octaprenyl-diphosphate synthase activity"/>
    <property type="evidence" value="ECO:0007669"/>
    <property type="project" value="UniProtKB-EC"/>
</dbReference>
<dbReference type="InterPro" id="IPR008949">
    <property type="entry name" value="Isoprenoid_synthase_dom_sf"/>
</dbReference>
<keyword evidence="3 6" id="KW-0808">Transferase</keyword>
<evidence type="ECO:0000256" key="5">
    <source>
        <dbReference type="ARBA" id="ARBA00022842"/>
    </source>
</evidence>
<dbReference type="PANTHER" id="PTHR12001">
    <property type="entry name" value="GERANYLGERANYL PYROPHOSPHATE SYNTHASE"/>
    <property type="match status" value="1"/>
</dbReference>
<dbReference type="InterPro" id="IPR033749">
    <property type="entry name" value="Polyprenyl_synt_CS"/>
</dbReference>
<sequence>MDQHAIRALASDDMQAVNTQIMQRLQSDVPLVNQLGFYIISGGGKRMRPMLTVLAARALNYLHDEHIKLASIIEFIHTATLLHDDVVDESDLRRGRDTANALFGNAASVLVGDFLYTRAFQMMAEIGNLKVMEILAETTNVIAEGEVMQLMNCNDPHLSEDAYFNVIYCKTAKLFEAATRLPAVLAGSDARTELALQEYGRYLGTAFQIIDDVMDYTADSDVMGKSVGDDLAEGKATLPLIHAMRTANDSDRALLSRAITERDGIDYLERILEILHQTGAFDYSQRKAEAEAEKAKQALSCLPDSQYRSALLALADLAVHRNT</sequence>
<evidence type="ECO:0000313" key="8">
    <source>
        <dbReference type="Proteomes" id="UP001595692"/>
    </source>
</evidence>
<dbReference type="PROSITE" id="PS00444">
    <property type="entry name" value="POLYPRENYL_SYNTHASE_2"/>
    <property type="match status" value="1"/>
</dbReference>
<evidence type="ECO:0000256" key="3">
    <source>
        <dbReference type="ARBA" id="ARBA00022679"/>
    </source>
</evidence>
<proteinExistence type="inferred from homology"/>
<dbReference type="RefSeq" id="WP_377151373.1">
    <property type="nucleotide sequence ID" value="NZ_JBHSAF010000006.1"/>
</dbReference>
<evidence type="ECO:0000256" key="1">
    <source>
        <dbReference type="ARBA" id="ARBA00001946"/>
    </source>
</evidence>
<dbReference type="PANTHER" id="PTHR12001:SF69">
    <property type="entry name" value="ALL TRANS-POLYPRENYL-DIPHOSPHATE SYNTHASE PDSS1"/>
    <property type="match status" value="1"/>
</dbReference>
<dbReference type="PROSITE" id="PS00723">
    <property type="entry name" value="POLYPRENYL_SYNTHASE_1"/>
    <property type="match status" value="1"/>
</dbReference>
<comment type="caution">
    <text evidence="7">The sequence shown here is derived from an EMBL/GenBank/DDBJ whole genome shotgun (WGS) entry which is preliminary data.</text>
</comment>
<dbReference type="NCBIfam" id="NF008140">
    <property type="entry name" value="PRK10888.1"/>
    <property type="match status" value="1"/>
</dbReference>
<evidence type="ECO:0000313" key="7">
    <source>
        <dbReference type="EMBL" id="MFC3913131.1"/>
    </source>
</evidence>
<dbReference type="InterPro" id="IPR000092">
    <property type="entry name" value="Polyprenyl_synt"/>
</dbReference>